<gene>
    <name evidence="1" type="ORF">TWF106_010719</name>
</gene>
<name>A0A7C8UCP2_ORBOL</name>
<evidence type="ECO:0000313" key="2">
    <source>
        <dbReference type="Proteomes" id="UP000472727"/>
    </source>
</evidence>
<dbReference type="EMBL" id="WIWS01000080">
    <property type="protein sequence ID" value="KAF3210423.1"/>
    <property type="molecule type" value="Genomic_DNA"/>
</dbReference>
<sequence length="233" mass="26705">MDITRIQLPTEILQRYVDDRGPLVEFEILVEILYVIITEIYQPIVYHRATRVVPPFYHHKYMELSCYPSDGLVEKRIVGLWAETQIFGGVVHFDRGETGQQICDIYLHPDNYEDNLYKIERKDIISLLERLISTADDTITSNLQPSGPPISILDAQNQGIYRIKDLANSNLYNILPVALRASGFQHCHRNATEEPSYAPPTAAQQEYKGILMTDDLARKIASIWMDVYGSSEM</sequence>
<proteinExistence type="predicted"/>
<comment type="caution">
    <text evidence="1">The sequence shown here is derived from an EMBL/GenBank/DDBJ whole genome shotgun (WGS) entry which is preliminary data.</text>
</comment>
<accession>A0A7C8UCP2</accession>
<organism evidence="1 2">
    <name type="scientific">Orbilia oligospora</name>
    <name type="common">Nematode-trapping fungus</name>
    <name type="synonym">Arthrobotrys oligospora</name>
    <dbReference type="NCBI Taxonomy" id="2813651"/>
    <lineage>
        <taxon>Eukaryota</taxon>
        <taxon>Fungi</taxon>
        <taxon>Dikarya</taxon>
        <taxon>Ascomycota</taxon>
        <taxon>Pezizomycotina</taxon>
        <taxon>Orbiliomycetes</taxon>
        <taxon>Orbiliales</taxon>
        <taxon>Orbiliaceae</taxon>
        <taxon>Orbilia</taxon>
    </lineage>
</organism>
<protein>
    <submittedName>
        <fullName evidence="1">Uncharacterized protein</fullName>
    </submittedName>
</protein>
<dbReference type="Proteomes" id="UP000472727">
    <property type="component" value="Unassembled WGS sequence"/>
</dbReference>
<dbReference type="AlphaFoldDB" id="A0A7C8UCP2"/>
<evidence type="ECO:0000313" key="1">
    <source>
        <dbReference type="EMBL" id="KAF3210423.1"/>
    </source>
</evidence>
<reference evidence="1 2" key="1">
    <citation type="submission" date="2019-06" db="EMBL/GenBank/DDBJ databases">
        <authorList>
            <person name="Palmer J.M."/>
        </authorList>
    </citation>
    <scope>NUCLEOTIDE SEQUENCE [LARGE SCALE GENOMIC DNA]</scope>
    <source>
        <strain evidence="1 2">TWF106</strain>
    </source>
</reference>